<dbReference type="Proteomes" id="UP000204293">
    <property type="component" value="Segment"/>
</dbReference>
<dbReference type="EMBL" id="KX151395">
    <property type="protein sequence ID" value="APO13993.1"/>
    <property type="molecule type" value="Genomic_DNA"/>
</dbReference>
<dbReference type="OrthoDB" id="12615at10239"/>
<name>A0A1L5JGR6_9BBAC</name>
<reference evidence="1 2" key="1">
    <citation type="submission" date="2016-04" db="EMBL/GenBank/DDBJ databases">
        <title>Sequence analysis of the Plodia interpunctella granulovirus genome: Discovery of an unusual inhibitor-of-apoptosis (IAP) gene.</title>
        <authorList>
            <person name="Harrison R.L."/>
            <person name="Rowley D.L."/>
            <person name="Funk C.J."/>
        </authorList>
    </citation>
    <scope>NUCLEOTIDE SEQUENCE [LARGE SCALE GENOMIC DNA]</scope>
    <source>
        <strain evidence="1">Cambridge</strain>
    </source>
</reference>
<keyword evidence="2" id="KW-1185">Reference proteome</keyword>
<organism evidence="1 2">
    <name type="scientific">Plodia interpunctella granulovirus</name>
    <dbReference type="NCBI Taxonomy" id="262175"/>
    <lineage>
        <taxon>Viruses</taxon>
        <taxon>Viruses incertae sedis</taxon>
        <taxon>Naldaviricetes</taxon>
        <taxon>Lefavirales</taxon>
        <taxon>Baculoviridae</taxon>
        <taxon>Betabaculovirus</taxon>
        <taxon>Betabaculovirus plinterpunctellae</taxon>
    </lineage>
</organism>
<accession>A0A1L5JGR6</accession>
<dbReference type="GeneID" id="30685113"/>
<dbReference type="RefSeq" id="YP_009330241.1">
    <property type="nucleotide sequence ID" value="NC_032255.1"/>
</dbReference>
<evidence type="ECO:0000313" key="1">
    <source>
        <dbReference type="EMBL" id="APO13993.1"/>
    </source>
</evidence>
<dbReference type="KEGG" id="vg:30685113"/>
<proteinExistence type="predicted"/>
<evidence type="ECO:0000313" key="2">
    <source>
        <dbReference type="Proteomes" id="UP000204293"/>
    </source>
</evidence>
<sequence>MRASLIVMLAMAASVSAWGTTSHAIGAGMQFIYENKNLVSTLDSDGFPIIGLGDYNYTFYAYSDGNNYYIRDENCNFVCANTCGTVYLSSVRVKHLCKFSIGWYSITNRNYKHHNLQPLFSNLVFGSEEEMLISGTSYPANFTLNFVETQQEYCVPTHRTKLIEMDHPCYIPDQTLNTDNEAKTSFFTPVKWDDKFGNKIFELITVPDRIDTYLFRSVKDCLFVCFPKKSGDVFLSEKECNVHLYHTEDETFRIASKHDFLMSNTPYKMIRYDKPLICPSINTNPTTKSLPTITGQP</sequence>
<protein>
    <submittedName>
        <fullName evidence="1">FGF-2</fullName>
    </submittedName>
</protein>